<dbReference type="PANTHER" id="PTHR11102:SF160">
    <property type="entry name" value="ERAD-ASSOCIATED E3 UBIQUITIN-PROTEIN LIGASE COMPONENT HRD3"/>
    <property type="match status" value="1"/>
</dbReference>
<sequence length="355" mass="38858">MDRPPHSRATVVRSEPRIRGPGANTQIGAKLLGSQWAGPRAHRFSTASVQTQRADTTPPRISGFARPRPIATSRLRAIATRVVSTAGQPLRLALLVLGLACAPLAAAAPLEEAIAAYEAGDYEQAIPMLQEAAESGDASAMYWLGQAYDYGHGVPTDPDRALDLYWDAAEQGLPEAQAAIAYSFDEGIGLPLDDAEAIRWYRKAAEGGEVPSQRALGLMYAAGEGVERDFEEAARWYRRAAENGDAVAARLMAEIHYRGSGPFAIDHERAAEWFYRAARQGEARAQYGLYVLYGQGLGVPHDEMTAYTWALFAARQGSEWGRKAWEGADWFLNEHQQRDIERRVEAGVMPSLTND</sequence>
<feature type="region of interest" description="Disordered" evidence="1">
    <location>
        <begin position="42"/>
        <end position="66"/>
    </location>
</feature>
<accession>A0A2U2N2U1</accession>
<evidence type="ECO:0000313" key="2">
    <source>
        <dbReference type="EMBL" id="PWG63410.1"/>
    </source>
</evidence>
<name>A0A2U2N2U1_9GAMM</name>
<evidence type="ECO:0008006" key="4">
    <source>
        <dbReference type="Google" id="ProtNLM"/>
    </source>
</evidence>
<comment type="caution">
    <text evidence="2">The sequence shown here is derived from an EMBL/GenBank/DDBJ whole genome shotgun (WGS) entry which is preliminary data.</text>
</comment>
<dbReference type="InterPro" id="IPR006597">
    <property type="entry name" value="Sel1-like"/>
</dbReference>
<evidence type="ECO:0000256" key="1">
    <source>
        <dbReference type="SAM" id="MobiDB-lite"/>
    </source>
</evidence>
<dbReference type="PANTHER" id="PTHR11102">
    <property type="entry name" value="SEL-1-LIKE PROTEIN"/>
    <property type="match status" value="1"/>
</dbReference>
<dbReference type="Pfam" id="PF08238">
    <property type="entry name" value="Sel1"/>
    <property type="match status" value="6"/>
</dbReference>
<keyword evidence="3" id="KW-1185">Reference proteome</keyword>
<organism evidence="2 3">
    <name type="scientific">Sediminicurvatus halobius</name>
    <dbReference type="NCBI Taxonomy" id="2182432"/>
    <lineage>
        <taxon>Bacteria</taxon>
        <taxon>Pseudomonadati</taxon>
        <taxon>Pseudomonadota</taxon>
        <taxon>Gammaproteobacteria</taxon>
        <taxon>Chromatiales</taxon>
        <taxon>Ectothiorhodospiraceae</taxon>
        <taxon>Sediminicurvatus</taxon>
    </lineage>
</organism>
<evidence type="ECO:0000313" key="3">
    <source>
        <dbReference type="Proteomes" id="UP000245474"/>
    </source>
</evidence>
<gene>
    <name evidence="2" type="ORF">DEM34_08870</name>
</gene>
<reference evidence="2 3" key="1">
    <citation type="submission" date="2018-05" db="EMBL/GenBank/DDBJ databases">
        <title>Spiribacter halobius sp. nov., a moderately halophilic bacterium isolated from marine solar saltern.</title>
        <authorList>
            <person name="Zheng W.-S."/>
            <person name="Lu D.-C."/>
            <person name="Du Z.-J."/>
        </authorList>
    </citation>
    <scope>NUCLEOTIDE SEQUENCE [LARGE SCALE GENOMIC DNA]</scope>
    <source>
        <strain evidence="2 3">E85</strain>
    </source>
</reference>
<dbReference type="InterPro" id="IPR011990">
    <property type="entry name" value="TPR-like_helical_dom_sf"/>
</dbReference>
<dbReference type="Proteomes" id="UP000245474">
    <property type="component" value="Unassembled WGS sequence"/>
</dbReference>
<dbReference type="SUPFAM" id="SSF81901">
    <property type="entry name" value="HCP-like"/>
    <property type="match status" value="1"/>
</dbReference>
<dbReference type="SMART" id="SM00671">
    <property type="entry name" value="SEL1"/>
    <property type="match status" value="6"/>
</dbReference>
<dbReference type="EMBL" id="QFFI01000011">
    <property type="protein sequence ID" value="PWG63410.1"/>
    <property type="molecule type" value="Genomic_DNA"/>
</dbReference>
<proteinExistence type="predicted"/>
<feature type="compositionally biased region" description="Polar residues" evidence="1">
    <location>
        <begin position="45"/>
        <end position="55"/>
    </location>
</feature>
<dbReference type="InterPro" id="IPR050767">
    <property type="entry name" value="Sel1_AlgK"/>
</dbReference>
<dbReference type="AlphaFoldDB" id="A0A2U2N2U1"/>
<protein>
    <recommendedName>
        <fullName evidence="4">Sel1 repeat family protein</fullName>
    </recommendedName>
</protein>
<dbReference type="Gene3D" id="1.25.40.10">
    <property type="entry name" value="Tetratricopeptide repeat domain"/>
    <property type="match status" value="1"/>
</dbReference>